<evidence type="ECO:0000259" key="5">
    <source>
        <dbReference type="Pfam" id="PF13407"/>
    </source>
</evidence>
<evidence type="ECO:0000256" key="2">
    <source>
        <dbReference type="ARBA" id="ARBA00007639"/>
    </source>
</evidence>
<feature type="domain" description="Periplasmic binding protein" evidence="5">
    <location>
        <begin position="40"/>
        <end position="153"/>
    </location>
</feature>
<sequence length="156" mass="15908">MKNQVLKAALLTGLAVSATLGVTGVALADGEKYVLIHHSPDSETFWNTVKNGASLAAENVGATVTFRNPPNGDLADMVRIIQQTAAEKPDGIIVTIPDIETVGGAIEDAVAKGIPVITINTGTAEESKKLGALLHVGQPEFDAGKGAGELAKAAGI</sequence>
<dbReference type="PANTHER" id="PTHR46847:SF1">
    <property type="entry name" value="D-ALLOSE-BINDING PERIPLASMIC PROTEIN-RELATED"/>
    <property type="match status" value="1"/>
</dbReference>
<dbReference type="AlphaFoldDB" id="A0AA44F307"/>
<name>A0AA44F307_AGRTU</name>
<proteinExistence type="inferred from homology"/>
<feature type="chain" id="PRO_5041420801" evidence="4">
    <location>
        <begin position="29"/>
        <end position="156"/>
    </location>
</feature>
<comment type="caution">
    <text evidence="6">The sequence shown here is derived from an EMBL/GenBank/DDBJ whole genome shotgun (WGS) entry which is preliminary data.</text>
</comment>
<gene>
    <name evidence="6" type="ORF">G6M46_07485</name>
</gene>
<feature type="signal peptide" evidence="4">
    <location>
        <begin position="1"/>
        <end position="28"/>
    </location>
</feature>
<dbReference type="GO" id="GO:0030246">
    <property type="term" value="F:carbohydrate binding"/>
    <property type="evidence" value="ECO:0007669"/>
    <property type="project" value="UniProtKB-ARBA"/>
</dbReference>
<dbReference type="EMBL" id="JAAMAY010000013">
    <property type="protein sequence ID" value="NTC27995.1"/>
    <property type="molecule type" value="Genomic_DNA"/>
</dbReference>
<evidence type="ECO:0000313" key="6">
    <source>
        <dbReference type="EMBL" id="NTC27995.1"/>
    </source>
</evidence>
<dbReference type="Pfam" id="PF13407">
    <property type="entry name" value="Peripla_BP_4"/>
    <property type="match status" value="1"/>
</dbReference>
<accession>A0AA44F307</accession>
<comment type="similarity">
    <text evidence="2">Belongs to the bacterial solute-binding protein 2 family.</text>
</comment>
<keyword evidence="3 4" id="KW-0732">Signal</keyword>
<evidence type="ECO:0000256" key="3">
    <source>
        <dbReference type="ARBA" id="ARBA00022729"/>
    </source>
</evidence>
<evidence type="ECO:0000313" key="7">
    <source>
        <dbReference type="Proteomes" id="UP000702952"/>
    </source>
</evidence>
<comment type="subcellular location">
    <subcellularLocation>
        <location evidence="1">Cell envelope</location>
    </subcellularLocation>
</comment>
<evidence type="ECO:0000256" key="1">
    <source>
        <dbReference type="ARBA" id="ARBA00004196"/>
    </source>
</evidence>
<feature type="non-terminal residue" evidence="6">
    <location>
        <position position="156"/>
    </location>
</feature>
<dbReference type="SUPFAM" id="SSF53822">
    <property type="entry name" value="Periplasmic binding protein-like I"/>
    <property type="match status" value="1"/>
</dbReference>
<organism evidence="6 7">
    <name type="scientific">Agrobacterium tumefaciens</name>
    <dbReference type="NCBI Taxonomy" id="358"/>
    <lineage>
        <taxon>Bacteria</taxon>
        <taxon>Pseudomonadati</taxon>
        <taxon>Pseudomonadota</taxon>
        <taxon>Alphaproteobacteria</taxon>
        <taxon>Hyphomicrobiales</taxon>
        <taxon>Rhizobiaceae</taxon>
        <taxon>Rhizobium/Agrobacterium group</taxon>
        <taxon>Agrobacterium</taxon>
        <taxon>Agrobacterium tumefaciens complex</taxon>
    </lineage>
</organism>
<dbReference type="Proteomes" id="UP000702952">
    <property type="component" value="Unassembled WGS sequence"/>
</dbReference>
<protein>
    <submittedName>
        <fullName evidence="6">Substrate-binding domain-containing protein</fullName>
    </submittedName>
</protein>
<dbReference type="InterPro" id="IPR028082">
    <property type="entry name" value="Peripla_BP_I"/>
</dbReference>
<reference evidence="6" key="1">
    <citation type="journal article" date="2020" name="Science">
        <title>Unexpected conservation and global transmission of agrobacterial virulence plasmids.</title>
        <authorList>
            <person name="Weisberg A.J."/>
            <person name="Davis E.W. 2nd"/>
            <person name="Tabima J."/>
            <person name="Belcher M.S."/>
            <person name="Miller M."/>
            <person name="Kuo C.H."/>
            <person name="Loper J.E."/>
            <person name="Grunwald N.J."/>
            <person name="Putnam M.L."/>
            <person name="Chang J.H."/>
        </authorList>
    </citation>
    <scope>NUCLEOTIDE SEQUENCE</scope>
    <source>
        <strain evidence="6">17-1853-1a</strain>
    </source>
</reference>
<evidence type="ECO:0000256" key="4">
    <source>
        <dbReference type="SAM" id="SignalP"/>
    </source>
</evidence>
<dbReference type="InterPro" id="IPR025997">
    <property type="entry name" value="SBP_2_dom"/>
</dbReference>
<dbReference type="PANTHER" id="PTHR46847">
    <property type="entry name" value="D-ALLOSE-BINDING PERIPLASMIC PROTEIN-RELATED"/>
    <property type="match status" value="1"/>
</dbReference>
<dbReference type="GO" id="GO:0030313">
    <property type="term" value="C:cell envelope"/>
    <property type="evidence" value="ECO:0007669"/>
    <property type="project" value="UniProtKB-SubCell"/>
</dbReference>
<dbReference type="Gene3D" id="3.40.50.2300">
    <property type="match status" value="2"/>
</dbReference>